<reference evidence="5" key="1">
    <citation type="submission" date="2008-06" db="EMBL/GenBank/DDBJ databases">
        <title>Complete sequence of Chlorobium phaeobacteroides BS1.</title>
        <authorList>
            <consortium name="US DOE Joint Genome Institute"/>
            <person name="Lucas S."/>
            <person name="Copeland A."/>
            <person name="Lapidus A."/>
            <person name="Glavina del Rio T."/>
            <person name="Dalin E."/>
            <person name="Tice H."/>
            <person name="Bruce D."/>
            <person name="Goodwin L."/>
            <person name="Pitluck S."/>
            <person name="Schmutz J."/>
            <person name="Larimer F."/>
            <person name="Land M."/>
            <person name="Hauser L."/>
            <person name="Kyrpides N."/>
            <person name="Ovchinnikova G."/>
            <person name="Li T."/>
            <person name="Liu Z."/>
            <person name="Zhao F."/>
            <person name="Overmann J."/>
            <person name="Bryant D.A."/>
            <person name="Richardson P."/>
        </authorList>
    </citation>
    <scope>NUCLEOTIDE SEQUENCE [LARGE SCALE GENOMIC DNA]</scope>
    <source>
        <strain evidence="5">BS1</strain>
    </source>
</reference>
<dbReference type="PROSITE" id="PS00455">
    <property type="entry name" value="AMP_BINDING"/>
    <property type="match status" value="1"/>
</dbReference>
<dbReference type="PANTHER" id="PTHR43767">
    <property type="entry name" value="LONG-CHAIN-FATTY-ACID--COA LIGASE"/>
    <property type="match status" value="1"/>
</dbReference>
<dbReference type="AlphaFoldDB" id="B3EJC6"/>
<dbReference type="Gene3D" id="3.30.300.30">
    <property type="match status" value="1"/>
</dbReference>
<dbReference type="PANTHER" id="PTHR43767:SF1">
    <property type="entry name" value="NONRIBOSOMAL PEPTIDE SYNTHASE PES1 (EUROFUNG)-RELATED"/>
    <property type="match status" value="1"/>
</dbReference>
<dbReference type="EMBL" id="CP001101">
    <property type="protein sequence ID" value="ACE04326.1"/>
    <property type="molecule type" value="Genomic_DNA"/>
</dbReference>
<evidence type="ECO:0000313" key="5">
    <source>
        <dbReference type="EMBL" id="ACE04326.1"/>
    </source>
</evidence>
<feature type="domain" description="AMP-binding enzyme C-terminal" evidence="4">
    <location>
        <begin position="473"/>
        <end position="547"/>
    </location>
</feature>
<evidence type="ECO:0000259" key="4">
    <source>
        <dbReference type="Pfam" id="PF13193"/>
    </source>
</evidence>
<evidence type="ECO:0000256" key="1">
    <source>
        <dbReference type="ARBA" id="ARBA00006432"/>
    </source>
</evidence>
<keyword evidence="2 5" id="KW-0436">Ligase</keyword>
<dbReference type="STRING" id="331678.Cphamn1_1398"/>
<gene>
    <name evidence="5" type="ordered locus">Cphamn1_1398</name>
</gene>
<dbReference type="Pfam" id="PF13193">
    <property type="entry name" value="AMP-binding_C"/>
    <property type="match status" value="1"/>
</dbReference>
<sequence length="564" mass="62343">MSSAPWIEHYDKGVPASLSPYPHHTIVDIVRDRAADYPDRTAFFFKGSSMSWSELDRLSNALSAALVSEGLKKTDRVALLMPNSPQMILSELAIWKAGAVAVPMNPLYTGHELEHAMKECGAETAIVLTPFYRKIRSLQASIGLRKIIATNIKEYLSPLKKVLFSLLKEKKDGHAIVLEPGDLWLGEMIAGHRDAPCPERGVTPEDMALFLFTGGTTGLPKCAVCTHKALVVSGMQIARWFSVVLDRGEDIIMLNMPLFHVYAQVGILGAAIVDDYPFALVPNPRDLDDLLVTIKKLKPAVLPGVPTLFSGLINHPRTRKDSTVLGSLKLCVSGAAPLLLETKKRFEELTGGRIIDAYALTESMIGSVLTPVLGTYKEGSVGIPAPDVEIRIVDQESASRELPFHEVGEVIMRAPQLMKEYWKRPEETMSTIRDGWLYTGDLGYLDDDGYLFIIDRKKDVIKPGGFQVWPRDVEEVIASHPDVVEVGVAGVPDDYQGEAVKAWVVLREECVLDAETLREFCKKELVAYKVPKYISFTESLPKTLVGKVLRRKLVEEHCQAAANG</sequence>
<comment type="similarity">
    <text evidence="1">Belongs to the ATP-dependent AMP-binding enzyme family.</text>
</comment>
<dbReference type="FunFam" id="3.30.300.30:FF:000008">
    <property type="entry name" value="2,3-dihydroxybenzoate-AMP ligase"/>
    <property type="match status" value="1"/>
</dbReference>
<evidence type="ECO:0000259" key="3">
    <source>
        <dbReference type="Pfam" id="PF00501"/>
    </source>
</evidence>
<dbReference type="InterPro" id="IPR025110">
    <property type="entry name" value="AMP-bd_C"/>
</dbReference>
<protein>
    <submittedName>
        <fullName evidence="5">AMP-dependent synthetase and ligase</fullName>
    </submittedName>
</protein>
<dbReference type="eggNOG" id="COG0318">
    <property type="taxonomic scope" value="Bacteria"/>
</dbReference>
<feature type="domain" description="AMP-dependent synthetase/ligase" evidence="3">
    <location>
        <begin position="31"/>
        <end position="422"/>
    </location>
</feature>
<organism evidence="5">
    <name type="scientific">Chlorobium phaeobacteroides (strain BS1)</name>
    <dbReference type="NCBI Taxonomy" id="331678"/>
    <lineage>
        <taxon>Bacteria</taxon>
        <taxon>Pseudomonadati</taxon>
        <taxon>Chlorobiota</taxon>
        <taxon>Chlorobiia</taxon>
        <taxon>Chlorobiales</taxon>
        <taxon>Chlorobiaceae</taxon>
        <taxon>Chlorobium/Pelodictyon group</taxon>
        <taxon>Chlorobium</taxon>
    </lineage>
</organism>
<dbReference type="InterPro" id="IPR042099">
    <property type="entry name" value="ANL_N_sf"/>
</dbReference>
<dbReference type="SUPFAM" id="SSF56801">
    <property type="entry name" value="Acetyl-CoA synthetase-like"/>
    <property type="match status" value="1"/>
</dbReference>
<dbReference type="InterPro" id="IPR050237">
    <property type="entry name" value="ATP-dep_AMP-bd_enzyme"/>
</dbReference>
<dbReference type="GO" id="GO:0016878">
    <property type="term" value="F:acid-thiol ligase activity"/>
    <property type="evidence" value="ECO:0007669"/>
    <property type="project" value="UniProtKB-ARBA"/>
</dbReference>
<dbReference type="HOGENOM" id="CLU_000022_59_7_10"/>
<dbReference type="KEGG" id="cpb:Cphamn1_1398"/>
<accession>B3EJC6</accession>
<name>B3EJC6_CHLPB</name>
<dbReference type="Pfam" id="PF00501">
    <property type="entry name" value="AMP-binding"/>
    <property type="match status" value="1"/>
</dbReference>
<dbReference type="InterPro" id="IPR020845">
    <property type="entry name" value="AMP-binding_CS"/>
</dbReference>
<dbReference type="OrthoDB" id="9803968at2"/>
<dbReference type="Gene3D" id="3.40.50.12780">
    <property type="entry name" value="N-terminal domain of ligase-like"/>
    <property type="match status" value="1"/>
</dbReference>
<dbReference type="InterPro" id="IPR000873">
    <property type="entry name" value="AMP-dep_synth/lig_dom"/>
</dbReference>
<proteinExistence type="inferred from homology"/>
<evidence type="ECO:0000256" key="2">
    <source>
        <dbReference type="ARBA" id="ARBA00022598"/>
    </source>
</evidence>
<dbReference type="InterPro" id="IPR045851">
    <property type="entry name" value="AMP-bd_C_sf"/>
</dbReference>